<reference evidence="1" key="1">
    <citation type="submission" date="2014-07" db="EMBL/GenBank/DDBJ databases">
        <authorList>
            <person name="Martin A.A"/>
            <person name="De Silva N."/>
        </authorList>
    </citation>
    <scope>NUCLEOTIDE SEQUENCE</scope>
</reference>
<organism evidence="1 2">
    <name type="scientific">Strongyloides venezuelensis</name>
    <name type="common">Threadworm</name>
    <dbReference type="NCBI Taxonomy" id="75913"/>
    <lineage>
        <taxon>Eukaryota</taxon>
        <taxon>Metazoa</taxon>
        <taxon>Ecdysozoa</taxon>
        <taxon>Nematoda</taxon>
        <taxon>Chromadorea</taxon>
        <taxon>Rhabditida</taxon>
        <taxon>Tylenchina</taxon>
        <taxon>Panagrolaimomorpha</taxon>
        <taxon>Strongyloidoidea</taxon>
        <taxon>Strongyloididae</taxon>
        <taxon>Strongyloides</taxon>
    </lineage>
</organism>
<protein>
    <submittedName>
        <fullName evidence="2">Uncharacterized protein</fullName>
    </submittedName>
</protein>
<reference evidence="2" key="2">
    <citation type="submission" date="2015-08" db="UniProtKB">
        <authorList>
            <consortium name="WormBaseParasite"/>
        </authorList>
    </citation>
    <scope>IDENTIFICATION</scope>
</reference>
<dbReference type="Proteomes" id="UP000035680">
    <property type="component" value="Unassembled WGS sequence"/>
</dbReference>
<evidence type="ECO:0000313" key="2">
    <source>
        <dbReference type="WBParaSite" id="SVE_0670100.1"/>
    </source>
</evidence>
<dbReference type="WBParaSite" id="SVE_0670100.1">
    <property type="protein sequence ID" value="SVE_0670100.1"/>
    <property type="gene ID" value="SVE_0670100"/>
</dbReference>
<dbReference type="AlphaFoldDB" id="A0A0K0FCY3"/>
<accession>A0A0K0FCY3</accession>
<sequence>MSNNSRREPEVRFDIKDVDVLYKHSENRRGSTGQKTNIFGIPIANNTSVMDTGINVRSNSIESNDSNIYDNSASNSRRTSITQMITGIFRSPVSGEGDRKISLDDYMNIRRRESINGDGFSREDYITKNLVDNLQIGKPKF</sequence>
<name>A0A0K0FCY3_STRVS</name>
<evidence type="ECO:0000313" key="1">
    <source>
        <dbReference type="Proteomes" id="UP000035680"/>
    </source>
</evidence>
<proteinExistence type="predicted"/>
<keyword evidence="1" id="KW-1185">Reference proteome</keyword>